<keyword evidence="1" id="KW-1133">Transmembrane helix</keyword>
<evidence type="ECO:0000313" key="3">
    <source>
        <dbReference type="Proteomes" id="UP000626554"/>
    </source>
</evidence>
<evidence type="ECO:0000256" key="1">
    <source>
        <dbReference type="SAM" id="Phobius"/>
    </source>
</evidence>
<protein>
    <recommendedName>
        <fullName evidence="4">PH domain-containing protein</fullName>
    </recommendedName>
</protein>
<dbReference type="Proteomes" id="UP000626554">
    <property type="component" value="Unassembled WGS sequence"/>
</dbReference>
<reference evidence="2 3" key="1">
    <citation type="submission" date="2020-05" db="EMBL/GenBank/DDBJ databases">
        <title>Hymenobacter terrestris sp. nov. and Hymenobacter lapidiphilus sp. nov., isolated from regoliths in Antarctica.</title>
        <authorList>
            <person name="Sedlacek I."/>
            <person name="Pantucek R."/>
            <person name="Zeman M."/>
            <person name="Holochova P."/>
            <person name="Kralova S."/>
            <person name="Stankova E."/>
            <person name="Sedo O."/>
            <person name="Micenkova L."/>
            <person name="Svec P."/>
            <person name="Gupta V."/>
            <person name="Sood U."/>
            <person name="Korpole U.S."/>
            <person name="Lal R."/>
        </authorList>
    </citation>
    <scope>NUCLEOTIDE SEQUENCE [LARGE SCALE GENOMIC DNA]</scope>
    <source>
        <strain evidence="2 3">P5252</strain>
    </source>
</reference>
<feature type="transmembrane region" description="Helical" evidence="1">
    <location>
        <begin position="182"/>
        <end position="200"/>
    </location>
</feature>
<feature type="transmembrane region" description="Helical" evidence="1">
    <location>
        <begin position="12"/>
        <end position="34"/>
    </location>
</feature>
<gene>
    <name evidence="2" type="ORF">HW556_18060</name>
</gene>
<evidence type="ECO:0000313" key="2">
    <source>
        <dbReference type="EMBL" id="NVO86792.1"/>
    </source>
</evidence>
<comment type="caution">
    <text evidence="2">The sequence shown here is derived from an EMBL/GenBank/DDBJ whole genome shotgun (WGS) entry which is preliminary data.</text>
</comment>
<keyword evidence="1" id="KW-0812">Transmembrane</keyword>
<keyword evidence="1" id="KW-0472">Membrane</keyword>
<proteinExistence type="predicted"/>
<sequence length="202" mass="22542">MPILYQTRLSPLYLGYYAAAAAFFSTWACLLFYAGWVVPARTHERGVLLVALAVALLALFAYMAAISAAKALAAPYLVLTNEAVILHRPLQGQQRRVALTDFTRLSEARYAITSSYRGLRVTIFEGQETTLHGSDGLALSFNSFEIAGYDPFLAHLHQAWQPKRGTRPGLGVQSGEQHWKTYGWIAFMLLFAFGLLYILFMK</sequence>
<dbReference type="EMBL" id="JABKAV010000121">
    <property type="protein sequence ID" value="NVO86792.1"/>
    <property type="molecule type" value="Genomic_DNA"/>
</dbReference>
<accession>A0ABX2Q990</accession>
<organism evidence="2 3">
    <name type="scientific">Hymenobacter terrestris</name>
    <dbReference type="NCBI Taxonomy" id="2748310"/>
    <lineage>
        <taxon>Bacteria</taxon>
        <taxon>Pseudomonadati</taxon>
        <taxon>Bacteroidota</taxon>
        <taxon>Cytophagia</taxon>
        <taxon>Cytophagales</taxon>
        <taxon>Hymenobacteraceae</taxon>
        <taxon>Hymenobacter</taxon>
    </lineage>
</organism>
<keyword evidence="3" id="KW-1185">Reference proteome</keyword>
<evidence type="ECO:0008006" key="4">
    <source>
        <dbReference type="Google" id="ProtNLM"/>
    </source>
</evidence>
<dbReference type="RefSeq" id="WP_176901515.1">
    <property type="nucleotide sequence ID" value="NZ_JABKAV010000121.1"/>
</dbReference>
<name>A0ABX2Q990_9BACT</name>
<feature type="transmembrane region" description="Helical" evidence="1">
    <location>
        <begin position="46"/>
        <end position="69"/>
    </location>
</feature>